<dbReference type="Proteomes" id="UP000015104">
    <property type="component" value="Unassembled WGS sequence"/>
</dbReference>
<dbReference type="InterPro" id="IPR035810">
    <property type="entry name" value="PEBP_euk"/>
</dbReference>
<accession>T1KJA3</accession>
<protein>
    <recommendedName>
        <fullName evidence="3">Phosphatidylethanolamine-binding protein</fullName>
    </recommendedName>
</protein>
<dbReference type="Pfam" id="PF01161">
    <property type="entry name" value="PBP"/>
    <property type="match status" value="1"/>
</dbReference>
<dbReference type="AlphaFoldDB" id="T1KJA3"/>
<keyword evidence="2" id="KW-1185">Reference proteome</keyword>
<proteinExistence type="predicted"/>
<dbReference type="EMBL" id="CAEY01000120">
    <property type="status" value="NOT_ANNOTATED_CDS"/>
    <property type="molecule type" value="Genomic_DNA"/>
</dbReference>
<evidence type="ECO:0000313" key="2">
    <source>
        <dbReference type="Proteomes" id="UP000015104"/>
    </source>
</evidence>
<dbReference type="PANTHER" id="PTHR11362:SF82">
    <property type="entry name" value="PHOSPHATIDYLETHANOLAMINE-BINDING PROTEIN 4"/>
    <property type="match status" value="1"/>
</dbReference>
<dbReference type="EnsemblMetazoa" id="tetur12g04350.1">
    <property type="protein sequence ID" value="tetur12g04350.1"/>
    <property type="gene ID" value="tetur12g04350"/>
</dbReference>
<name>T1KJA3_TETUR</name>
<organism evidence="1 2">
    <name type="scientific">Tetranychus urticae</name>
    <name type="common">Two-spotted spider mite</name>
    <dbReference type="NCBI Taxonomy" id="32264"/>
    <lineage>
        <taxon>Eukaryota</taxon>
        <taxon>Metazoa</taxon>
        <taxon>Ecdysozoa</taxon>
        <taxon>Arthropoda</taxon>
        <taxon>Chelicerata</taxon>
        <taxon>Arachnida</taxon>
        <taxon>Acari</taxon>
        <taxon>Acariformes</taxon>
        <taxon>Trombidiformes</taxon>
        <taxon>Prostigmata</taxon>
        <taxon>Eleutherengona</taxon>
        <taxon>Raphignathae</taxon>
        <taxon>Tetranychoidea</taxon>
        <taxon>Tetranychidae</taxon>
        <taxon>Tetranychus</taxon>
    </lineage>
</organism>
<dbReference type="CDD" id="cd00866">
    <property type="entry name" value="PEBP_euk"/>
    <property type="match status" value="1"/>
</dbReference>
<dbReference type="InterPro" id="IPR036610">
    <property type="entry name" value="PEBP-like_sf"/>
</dbReference>
<dbReference type="InterPro" id="IPR008914">
    <property type="entry name" value="PEBP"/>
</dbReference>
<evidence type="ECO:0000313" key="1">
    <source>
        <dbReference type="EnsemblMetazoa" id="tetur12g04350.1"/>
    </source>
</evidence>
<reference evidence="2" key="1">
    <citation type="submission" date="2011-08" db="EMBL/GenBank/DDBJ databases">
        <authorList>
            <person name="Rombauts S."/>
        </authorList>
    </citation>
    <scope>NUCLEOTIDE SEQUENCE</scope>
    <source>
        <strain evidence="2">London</strain>
    </source>
</reference>
<dbReference type="Gene3D" id="3.90.280.10">
    <property type="entry name" value="PEBP-like"/>
    <property type="match status" value="1"/>
</dbReference>
<reference evidence="1" key="2">
    <citation type="submission" date="2015-06" db="UniProtKB">
        <authorList>
            <consortium name="EnsemblMetazoa"/>
        </authorList>
    </citation>
    <scope>IDENTIFICATION</scope>
</reference>
<evidence type="ECO:0008006" key="3">
    <source>
        <dbReference type="Google" id="ProtNLM"/>
    </source>
</evidence>
<dbReference type="eggNOG" id="KOG3346">
    <property type="taxonomic scope" value="Eukaryota"/>
</dbReference>
<dbReference type="HOGENOM" id="CLU_043994_5_1_1"/>
<dbReference type="SUPFAM" id="SSF49777">
    <property type="entry name" value="PEBP-like"/>
    <property type="match status" value="1"/>
</dbReference>
<sequence>MIIMATVCTFADDNSTLTAGQSSGEITSAEEEDYTPTIECRPNVTIEDVFRENKIIDDLSLDFSEHYLALVDIEYAGDLQVSCGNELTPNQTAKEPVVFNYHSGWYEHYSVVMIDPDAPKDKGTVLHWMVVNIPGSNMTQGEVACPYFGPKPPMDHGLHRYISLIYLQSDEGPVAVKDWSQNRYNFNLTSWVQDNNLHGPLFGNFFKAQNKSK</sequence>
<dbReference type="STRING" id="32264.T1KJA3"/>
<dbReference type="PANTHER" id="PTHR11362">
    <property type="entry name" value="PHOSPHATIDYLETHANOLAMINE-BINDING PROTEIN"/>
    <property type="match status" value="1"/>
</dbReference>